<dbReference type="AlphaFoldDB" id="I4BSN1"/>
<evidence type="ECO:0000313" key="2">
    <source>
        <dbReference type="Proteomes" id="UP000006057"/>
    </source>
</evidence>
<geneLocation type="plasmid" evidence="1 2">
    <name>pMYCCH.01</name>
</geneLocation>
<organism evidence="1 2">
    <name type="scientific">Mycolicibacterium chubuense (strain NBB4)</name>
    <name type="common">Mycobacterium chubuense</name>
    <dbReference type="NCBI Taxonomy" id="710421"/>
    <lineage>
        <taxon>Bacteria</taxon>
        <taxon>Bacillati</taxon>
        <taxon>Actinomycetota</taxon>
        <taxon>Actinomycetes</taxon>
        <taxon>Mycobacteriales</taxon>
        <taxon>Mycobacteriaceae</taxon>
        <taxon>Mycolicibacterium</taxon>
    </lineage>
</organism>
<keyword evidence="2" id="KW-1185">Reference proteome</keyword>
<dbReference type="EMBL" id="CP003054">
    <property type="protein sequence ID" value="AFM20288.1"/>
    <property type="molecule type" value="Genomic_DNA"/>
</dbReference>
<dbReference type="Proteomes" id="UP000006057">
    <property type="component" value="Plasmid pMYCCH.01"/>
</dbReference>
<dbReference type="KEGG" id="mcb:Mycch_5653"/>
<gene>
    <name evidence="1" type="ordered locus">Mycch_5653</name>
</gene>
<protein>
    <submittedName>
        <fullName evidence="1">Uncharacterized protein</fullName>
    </submittedName>
</protein>
<name>I4BSN1_MYCCN</name>
<sequence>MAELLASQEYSRWQQNVVQYLRFGDFRDKAVHPGVNLTGPNPRLTSELMTVRSYRSSMIQLGRVFDVDMTPKRNKLLDATAPIEVDSKPGVYAIFLSAYLANIDAYKLSLDKVHSDYSGVPLALMAGSRMENGIEPRVSADNANRALAELAFAFYIGETGQASIRTFGLR</sequence>
<evidence type="ECO:0000313" key="1">
    <source>
        <dbReference type="EMBL" id="AFM20288.1"/>
    </source>
</evidence>
<reference evidence="1 2" key="1">
    <citation type="submission" date="2012-06" db="EMBL/GenBank/DDBJ databases">
        <title>Complete sequence of plasmid 1 of Mycobacterium chubuense NBB4.</title>
        <authorList>
            <consortium name="US DOE Joint Genome Institute"/>
            <person name="Lucas S."/>
            <person name="Han J."/>
            <person name="Lapidus A."/>
            <person name="Cheng J.-F."/>
            <person name="Goodwin L."/>
            <person name="Pitluck S."/>
            <person name="Peters L."/>
            <person name="Mikhailova N."/>
            <person name="Teshima H."/>
            <person name="Detter J.C."/>
            <person name="Han C."/>
            <person name="Tapia R."/>
            <person name="Land M."/>
            <person name="Hauser L."/>
            <person name="Kyrpides N."/>
            <person name="Ivanova N."/>
            <person name="Pagani I."/>
            <person name="Mattes T."/>
            <person name="Holmes A."/>
            <person name="Rutledge P."/>
            <person name="Paulsen I."/>
            <person name="Coleman N."/>
            <person name="Woyke T."/>
        </authorList>
    </citation>
    <scope>NUCLEOTIDE SEQUENCE [LARGE SCALE GENOMIC DNA]</scope>
    <source>
        <strain evidence="1 2">NBB4</strain>
        <plasmid evidence="1 2">pMYCCH.01</plasmid>
    </source>
</reference>
<proteinExistence type="predicted"/>
<dbReference type="HOGENOM" id="CLU_1569003_0_0_11"/>
<accession>I4BSN1</accession>
<keyword evidence="1" id="KW-0614">Plasmid</keyword>
<dbReference type="PATRIC" id="fig|710421.3.peg.5631"/>